<reference evidence="4" key="2">
    <citation type="journal article" date="2021" name="PeerJ">
        <title>Extensive microbial diversity within the chicken gut microbiome revealed by metagenomics and culture.</title>
        <authorList>
            <person name="Gilroy R."/>
            <person name="Ravi A."/>
            <person name="Getino M."/>
            <person name="Pursley I."/>
            <person name="Horton D.L."/>
            <person name="Alikhan N.F."/>
            <person name="Baker D."/>
            <person name="Gharbi K."/>
            <person name="Hall N."/>
            <person name="Watson M."/>
            <person name="Adriaenssens E.M."/>
            <person name="Foster-Nyarko E."/>
            <person name="Jarju S."/>
            <person name="Secka A."/>
            <person name="Antonio M."/>
            <person name="Oren A."/>
            <person name="Chaudhuri R.R."/>
            <person name="La Ragione R."/>
            <person name="Hildebrand F."/>
            <person name="Pallen M.J."/>
        </authorList>
    </citation>
    <scope>NUCLEOTIDE SEQUENCE</scope>
    <source>
        <strain evidence="4">CHK176-6737</strain>
    </source>
</reference>
<dbReference type="PANTHER" id="PTHR47505:SF1">
    <property type="entry name" value="DNA UTILIZATION PROTEIN YHGH"/>
    <property type="match status" value="1"/>
</dbReference>
<name>A0A9D1MVQ1_9FIRM</name>
<dbReference type="Pfam" id="PF00156">
    <property type="entry name" value="Pribosyltran"/>
    <property type="match status" value="1"/>
</dbReference>
<dbReference type="Gene3D" id="3.40.50.2020">
    <property type="match status" value="1"/>
</dbReference>
<evidence type="ECO:0000259" key="3">
    <source>
        <dbReference type="Pfam" id="PF18912"/>
    </source>
</evidence>
<comment type="caution">
    <text evidence="4">The sequence shown here is derived from an EMBL/GenBank/DDBJ whole genome shotgun (WGS) entry which is preliminary data.</text>
</comment>
<dbReference type="InterPro" id="IPR029057">
    <property type="entry name" value="PRTase-like"/>
</dbReference>
<accession>A0A9D1MVQ1</accession>
<evidence type="ECO:0000313" key="5">
    <source>
        <dbReference type="Proteomes" id="UP000824125"/>
    </source>
</evidence>
<protein>
    <submittedName>
        <fullName evidence="4">ComF family protein</fullName>
    </submittedName>
</protein>
<feature type="domain" description="Double zinc ribbon" evidence="3">
    <location>
        <begin position="8"/>
        <end position="51"/>
    </location>
</feature>
<dbReference type="EMBL" id="DVNM01000036">
    <property type="protein sequence ID" value="HIU69631.1"/>
    <property type="molecule type" value="Genomic_DNA"/>
</dbReference>
<evidence type="ECO:0000256" key="1">
    <source>
        <dbReference type="ARBA" id="ARBA00008007"/>
    </source>
</evidence>
<dbReference type="InterPro" id="IPR044005">
    <property type="entry name" value="DZR_2"/>
</dbReference>
<dbReference type="Proteomes" id="UP000824125">
    <property type="component" value="Unassembled WGS sequence"/>
</dbReference>
<dbReference type="CDD" id="cd06223">
    <property type="entry name" value="PRTases_typeI"/>
    <property type="match status" value="1"/>
</dbReference>
<feature type="domain" description="Phosphoribosyltransferase" evidence="2">
    <location>
        <begin position="134"/>
        <end position="230"/>
    </location>
</feature>
<organism evidence="4 5">
    <name type="scientific">Candidatus Scybalenecus merdavium</name>
    <dbReference type="NCBI Taxonomy" id="2840939"/>
    <lineage>
        <taxon>Bacteria</taxon>
        <taxon>Bacillati</taxon>
        <taxon>Bacillota</taxon>
        <taxon>Clostridia</taxon>
        <taxon>Eubacteriales</taxon>
        <taxon>Oscillospiraceae</taxon>
        <taxon>Oscillospiraceae incertae sedis</taxon>
        <taxon>Candidatus Scybalenecus</taxon>
    </lineage>
</organism>
<sequence>MKLKDALLVSLFPRRCAFCGDMVAFDMERCPSCRTGLPVIEAPVCLHCGHSKADCTCKGKKLYYEAVVAPYYYADSAARALQNFKFGNMPFLAENMAADMAKCVKTFYCTQSFDLVTEVPVGKKRLRRRGYDQSALLARELASHLNVPYCTLLRKVVNNKEQHRQKAADRRANVYGAYKTVRRADLRGKRILLVDDVKTTGATLDECAKMLLLADAASVSAAVFAITKITPRKATEASMESDSL</sequence>
<reference evidence="4" key="1">
    <citation type="submission" date="2020-10" db="EMBL/GenBank/DDBJ databases">
        <authorList>
            <person name="Gilroy R."/>
        </authorList>
    </citation>
    <scope>NUCLEOTIDE SEQUENCE</scope>
    <source>
        <strain evidence="4">CHK176-6737</strain>
    </source>
</reference>
<evidence type="ECO:0000259" key="2">
    <source>
        <dbReference type="Pfam" id="PF00156"/>
    </source>
</evidence>
<evidence type="ECO:0000313" key="4">
    <source>
        <dbReference type="EMBL" id="HIU69631.1"/>
    </source>
</evidence>
<dbReference type="Pfam" id="PF18912">
    <property type="entry name" value="DZR_2"/>
    <property type="match status" value="1"/>
</dbReference>
<gene>
    <name evidence="4" type="ORF">IAD23_06720</name>
</gene>
<dbReference type="SUPFAM" id="SSF53271">
    <property type="entry name" value="PRTase-like"/>
    <property type="match status" value="1"/>
</dbReference>
<proteinExistence type="inferred from homology"/>
<dbReference type="PANTHER" id="PTHR47505">
    <property type="entry name" value="DNA UTILIZATION PROTEIN YHGH"/>
    <property type="match status" value="1"/>
</dbReference>
<dbReference type="InterPro" id="IPR051910">
    <property type="entry name" value="ComF/GntX_DNA_util-trans"/>
</dbReference>
<comment type="similarity">
    <text evidence="1">Belongs to the ComF/GntX family.</text>
</comment>
<dbReference type="AlphaFoldDB" id="A0A9D1MVQ1"/>
<dbReference type="InterPro" id="IPR000836">
    <property type="entry name" value="PRTase_dom"/>
</dbReference>